<dbReference type="SUPFAM" id="SSF52540">
    <property type="entry name" value="P-loop containing nucleoside triphosphate hydrolases"/>
    <property type="match status" value="1"/>
</dbReference>
<gene>
    <name evidence="11" type="primary">ysxC</name>
    <name evidence="11" type="ORF">IAC52_03825</name>
</gene>
<evidence type="ECO:0000256" key="3">
    <source>
        <dbReference type="ARBA" id="ARBA00022618"/>
    </source>
</evidence>
<dbReference type="CDD" id="cd01876">
    <property type="entry name" value="YihA_EngB"/>
    <property type="match status" value="1"/>
</dbReference>
<dbReference type="PANTHER" id="PTHR11649">
    <property type="entry name" value="MSS1/TRME-RELATED GTP-BINDING PROTEIN"/>
    <property type="match status" value="1"/>
</dbReference>
<reference evidence="11" key="1">
    <citation type="submission" date="2020-10" db="EMBL/GenBank/DDBJ databases">
        <authorList>
            <person name="Gilroy R."/>
        </authorList>
    </citation>
    <scope>NUCLEOTIDE SEQUENCE</scope>
    <source>
        <strain evidence="11">ChiGjej1B1-22543</strain>
    </source>
</reference>
<accession>A0A9D1LP53</accession>
<evidence type="ECO:0000256" key="6">
    <source>
        <dbReference type="ARBA" id="ARBA00022842"/>
    </source>
</evidence>
<dbReference type="InterPro" id="IPR019987">
    <property type="entry name" value="GTP-bd_ribosome_bio_YsxC"/>
</dbReference>
<keyword evidence="3" id="KW-0132">Cell division</keyword>
<comment type="similarity">
    <text evidence="2">Belongs to the TRAFAC class TrmE-Era-EngA-EngB-Septin-like GTPase superfamily. EngB GTPase family.</text>
</comment>
<dbReference type="PROSITE" id="PS51706">
    <property type="entry name" value="G_ENGB"/>
    <property type="match status" value="1"/>
</dbReference>
<dbReference type="GO" id="GO:0046872">
    <property type="term" value="F:metal ion binding"/>
    <property type="evidence" value="ECO:0007669"/>
    <property type="project" value="UniProtKB-KW"/>
</dbReference>
<dbReference type="Pfam" id="PF01926">
    <property type="entry name" value="MMR_HSR1"/>
    <property type="match status" value="1"/>
</dbReference>
<evidence type="ECO:0000256" key="8">
    <source>
        <dbReference type="ARBA" id="ARBA00023210"/>
    </source>
</evidence>
<evidence type="ECO:0000256" key="2">
    <source>
        <dbReference type="ARBA" id="ARBA00009638"/>
    </source>
</evidence>
<dbReference type="GO" id="GO:0000917">
    <property type="term" value="P:division septum assembly"/>
    <property type="evidence" value="ECO:0007669"/>
    <property type="project" value="UniProtKB-KW"/>
</dbReference>
<keyword evidence="8" id="KW-0717">Septation</keyword>
<dbReference type="InterPro" id="IPR027417">
    <property type="entry name" value="P-loop_NTPase"/>
</dbReference>
<evidence type="ECO:0000256" key="4">
    <source>
        <dbReference type="ARBA" id="ARBA00022723"/>
    </source>
</evidence>
<dbReference type="Proteomes" id="UP000824070">
    <property type="component" value="Unassembled WGS sequence"/>
</dbReference>
<comment type="caution">
    <text evidence="11">The sequence shown here is derived from an EMBL/GenBank/DDBJ whole genome shotgun (WGS) entry which is preliminary data.</text>
</comment>
<dbReference type="EMBL" id="DVMV01000028">
    <property type="protein sequence ID" value="HIU45407.1"/>
    <property type="molecule type" value="Genomic_DNA"/>
</dbReference>
<proteinExistence type="inferred from homology"/>
<dbReference type="NCBIfam" id="TIGR03598">
    <property type="entry name" value="GTPase_YsxC"/>
    <property type="match status" value="1"/>
</dbReference>
<feature type="domain" description="EngB-type G" evidence="10">
    <location>
        <begin position="24"/>
        <end position="189"/>
    </location>
</feature>
<comment type="cofactor">
    <cofactor evidence="1">
        <name>Mg(2+)</name>
        <dbReference type="ChEBI" id="CHEBI:18420"/>
    </cofactor>
</comment>
<reference evidence="11" key="2">
    <citation type="journal article" date="2021" name="PeerJ">
        <title>Extensive microbial diversity within the chicken gut microbiome revealed by metagenomics and culture.</title>
        <authorList>
            <person name="Gilroy R."/>
            <person name="Ravi A."/>
            <person name="Getino M."/>
            <person name="Pursley I."/>
            <person name="Horton D.L."/>
            <person name="Alikhan N.F."/>
            <person name="Baker D."/>
            <person name="Gharbi K."/>
            <person name="Hall N."/>
            <person name="Watson M."/>
            <person name="Adriaenssens E.M."/>
            <person name="Foster-Nyarko E."/>
            <person name="Jarju S."/>
            <person name="Secka A."/>
            <person name="Antonio M."/>
            <person name="Oren A."/>
            <person name="Chaudhuri R.R."/>
            <person name="La Ragione R."/>
            <person name="Hildebrand F."/>
            <person name="Pallen M.J."/>
        </authorList>
    </citation>
    <scope>NUCLEOTIDE SEQUENCE</scope>
    <source>
        <strain evidence="11">ChiGjej1B1-22543</strain>
    </source>
</reference>
<evidence type="ECO:0000256" key="7">
    <source>
        <dbReference type="ARBA" id="ARBA00023134"/>
    </source>
</evidence>
<dbReference type="InterPro" id="IPR030393">
    <property type="entry name" value="G_ENGB_dom"/>
</dbReference>
<dbReference type="InterPro" id="IPR006073">
    <property type="entry name" value="GTP-bd"/>
</dbReference>
<keyword evidence="4" id="KW-0479">Metal-binding</keyword>
<organism evidence="11 12">
    <name type="scientific">Candidatus Alloenteromonas pullicola</name>
    <dbReference type="NCBI Taxonomy" id="2840784"/>
    <lineage>
        <taxon>Bacteria</taxon>
        <taxon>Bacillati</taxon>
        <taxon>Bacillota</taxon>
        <taxon>Bacillota incertae sedis</taxon>
        <taxon>Candidatus Alloenteromonas</taxon>
    </lineage>
</organism>
<keyword evidence="6" id="KW-0460">Magnesium</keyword>
<name>A0A9D1LP53_9FIRM</name>
<evidence type="ECO:0000313" key="11">
    <source>
        <dbReference type="EMBL" id="HIU45407.1"/>
    </source>
</evidence>
<evidence type="ECO:0000259" key="10">
    <source>
        <dbReference type="PROSITE" id="PS51706"/>
    </source>
</evidence>
<dbReference type="AlphaFoldDB" id="A0A9D1LP53"/>
<dbReference type="PANTHER" id="PTHR11649:SF13">
    <property type="entry name" value="ENGB-TYPE G DOMAIN-CONTAINING PROTEIN"/>
    <property type="match status" value="1"/>
</dbReference>
<protein>
    <submittedName>
        <fullName evidence="11">Ribosome biogenesis GTP-binding protein YsxC</fullName>
    </submittedName>
</protein>
<keyword evidence="5" id="KW-0547">Nucleotide-binding</keyword>
<keyword evidence="9" id="KW-0131">Cell cycle</keyword>
<sequence length="189" mass="20867">MRIDFRKVRFVTSSVDLKGRPGDAYPEVLVVGRSNVGKSSLINALVGQKIAFSSKKAGKTKLLNFFLIDERFYLVDSPGYGSTGFATMNTISFSRMMESYYGDKRLKAIVLLVDFRREMGEDDLAFLRYLEGFPCKLICVGTKSDMMNQKQRALAQKRAASAGIENIIFSDLSSASLSSIRAAIACSLA</sequence>
<dbReference type="Gene3D" id="3.40.50.300">
    <property type="entry name" value="P-loop containing nucleotide triphosphate hydrolases"/>
    <property type="match status" value="1"/>
</dbReference>
<dbReference type="GO" id="GO:0005525">
    <property type="term" value="F:GTP binding"/>
    <property type="evidence" value="ECO:0007669"/>
    <property type="project" value="UniProtKB-KW"/>
</dbReference>
<dbReference type="GO" id="GO:0005829">
    <property type="term" value="C:cytosol"/>
    <property type="evidence" value="ECO:0007669"/>
    <property type="project" value="TreeGrafter"/>
</dbReference>
<evidence type="ECO:0000256" key="1">
    <source>
        <dbReference type="ARBA" id="ARBA00001946"/>
    </source>
</evidence>
<keyword evidence="7" id="KW-0342">GTP-binding</keyword>
<evidence type="ECO:0000256" key="9">
    <source>
        <dbReference type="ARBA" id="ARBA00023306"/>
    </source>
</evidence>
<evidence type="ECO:0000313" key="12">
    <source>
        <dbReference type="Proteomes" id="UP000824070"/>
    </source>
</evidence>
<evidence type="ECO:0000256" key="5">
    <source>
        <dbReference type="ARBA" id="ARBA00022741"/>
    </source>
</evidence>